<dbReference type="EMBL" id="KN834824">
    <property type="protein sequence ID" value="KIK53776.1"/>
    <property type="molecule type" value="Genomic_DNA"/>
</dbReference>
<name>A0A0D0BGE8_9AGAR</name>
<organism evidence="1 2">
    <name type="scientific">Collybiopsis luxurians FD-317 M1</name>
    <dbReference type="NCBI Taxonomy" id="944289"/>
    <lineage>
        <taxon>Eukaryota</taxon>
        <taxon>Fungi</taxon>
        <taxon>Dikarya</taxon>
        <taxon>Basidiomycota</taxon>
        <taxon>Agaricomycotina</taxon>
        <taxon>Agaricomycetes</taxon>
        <taxon>Agaricomycetidae</taxon>
        <taxon>Agaricales</taxon>
        <taxon>Marasmiineae</taxon>
        <taxon>Omphalotaceae</taxon>
        <taxon>Collybiopsis</taxon>
        <taxon>Collybiopsis luxurians</taxon>
    </lineage>
</organism>
<dbReference type="AlphaFoldDB" id="A0A0D0BGE8"/>
<gene>
    <name evidence="1" type="ORF">GYMLUDRAFT_49198</name>
</gene>
<keyword evidence="2" id="KW-1185">Reference proteome</keyword>
<accession>A0A0D0BGE8</accession>
<dbReference type="PROSITE" id="PS51257">
    <property type="entry name" value="PROKAR_LIPOPROTEIN"/>
    <property type="match status" value="1"/>
</dbReference>
<evidence type="ECO:0000313" key="2">
    <source>
        <dbReference type="Proteomes" id="UP000053593"/>
    </source>
</evidence>
<evidence type="ECO:0000313" key="1">
    <source>
        <dbReference type="EMBL" id="KIK53776.1"/>
    </source>
</evidence>
<proteinExistence type="predicted"/>
<sequence>MPVPKNQKTPVTAEENGGPATISWLAGCHASFQGQVSNSVSPDKRLALSSSEIRFLSFTTTTTISTAIVTIHIEGQVSVQA</sequence>
<dbReference type="Proteomes" id="UP000053593">
    <property type="component" value="Unassembled WGS sequence"/>
</dbReference>
<protein>
    <submittedName>
        <fullName evidence="1">Uncharacterized protein</fullName>
    </submittedName>
</protein>
<reference evidence="1 2" key="1">
    <citation type="submission" date="2014-04" db="EMBL/GenBank/DDBJ databases">
        <title>Evolutionary Origins and Diversification of the Mycorrhizal Mutualists.</title>
        <authorList>
            <consortium name="DOE Joint Genome Institute"/>
            <consortium name="Mycorrhizal Genomics Consortium"/>
            <person name="Kohler A."/>
            <person name="Kuo A."/>
            <person name="Nagy L.G."/>
            <person name="Floudas D."/>
            <person name="Copeland A."/>
            <person name="Barry K.W."/>
            <person name="Cichocki N."/>
            <person name="Veneault-Fourrey C."/>
            <person name="LaButti K."/>
            <person name="Lindquist E.A."/>
            <person name="Lipzen A."/>
            <person name="Lundell T."/>
            <person name="Morin E."/>
            <person name="Murat C."/>
            <person name="Riley R."/>
            <person name="Ohm R."/>
            <person name="Sun H."/>
            <person name="Tunlid A."/>
            <person name="Henrissat B."/>
            <person name="Grigoriev I.V."/>
            <person name="Hibbett D.S."/>
            <person name="Martin F."/>
        </authorList>
    </citation>
    <scope>NUCLEOTIDE SEQUENCE [LARGE SCALE GENOMIC DNA]</scope>
    <source>
        <strain evidence="1 2">FD-317 M1</strain>
    </source>
</reference>
<dbReference type="HOGENOM" id="CLU_2574126_0_0_1"/>